<dbReference type="AlphaFoldDB" id="T1BHW9"/>
<evidence type="ECO:0000256" key="4">
    <source>
        <dbReference type="ARBA" id="ARBA00022691"/>
    </source>
</evidence>
<keyword evidence="1" id="KW-0820">tRNA-binding</keyword>
<dbReference type="GO" id="GO:0002940">
    <property type="term" value="P:tRNA N2-guanine methylation"/>
    <property type="evidence" value="ECO:0007669"/>
    <property type="project" value="TreeGrafter"/>
</dbReference>
<keyword evidence="3 8" id="KW-0808">Transferase</keyword>
<evidence type="ECO:0000256" key="6">
    <source>
        <dbReference type="ARBA" id="ARBA00022884"/>
    </source>
</evidence>
<evidence type="ECO:0000256" key="7">
    <source>
        <dbReference type="ARBA" id="ARBA00039099"/>
    </source>
</evidence>
<accession>T1BHW9</accession>
<dbReference type="EC" id="2.1.1.216" evidence="7"/>
<dbReference type="InterPro" id="IPR002905">
    <property type="entry name" value="Trm1"/>
</dbReference>
<dbReference type="PROSITE" id="PS51626">
    <property type="entry name" value="SAM_MT_TRM1"/>
    <property type="match status" value="1"/>
</dbReference>
<gene>
    <name evidence="8" type="ORF">B1B_10611</name>
</gene>
<feature type="non-terminal residue" evidence="8">
    <location>
        <position position="1"/>
    </location>
</feature>
<evidence type="ECO:0000313" key="8">
    <source>
        <dbReference type="EMBL" id="EQD52704.1"/>
    </source>
</evidence>
<reference evidence="8" key="2">
    <citation type="journal article" date="2014" name="ISME J.">
        <title>Microbial stratification in low pH oxic and suboxic macroscopic growths along an acid mine drainage.</title>
        <authorList>
            <person name="Mendez-Garcia C."/>
            <person name="Mesa V."/>
            <person name="Sprenger R.R."/>
            <person name="Richter M."/>
            <person name="Diez M.S."/>
            <person name="Solano J."/>
            <person name="Bargiela R."/>
            <person name="Golyshina O.V."/>
            <person name="Manteca A."/>
            <person name="Ramos J.L."/>
            <person name="Gallego J.R."/>
            <person name="Llorente I."/>
            <person name="Martins Dos Santos V.A."/>
            <person name="Jensen O.N."/>
            <person name="Pelaez A.I."/>
            <person name="Sanchez J."/>
            <person name="Ferrer M."/>
        </authorList>
    </citation>
    <scope>NUCLEOTIDE SEQUENCE</scope>
</reference>
<dbReference type="InterPro" id="IPR042296">
    <property type="entry name" value="tRNA_met_Trm1_C"/>
</dbReference>
<dbReference type="GO" id="GO:0000049">
    <property type="term" value="F:tRNA binding"/>
    <property type="evidence" value="ECO:0007669"/>
    <property type="project" value="UniProtKB-KW"/>
</dbReference>
<dbReference type="CDD" id="cd02440">
    <property type="entry name" value="AdoMet_MTases"/>
    <property type="match status" value="1"/>
</dbReference>
<evidence type="ECO:0000256" key="1">
    <source>
        <dbReference type="ARBA" id="ARBA00022555"/>
    </source>
</evidence>
<keyword evidence="2 8" id="KW-0489">Methyltransferase</keyword>
<dbReference type="SUPFAM" id="SSF53335">
    <property type="entry name" value="S-adenosyl-L-methionine-dependent methyltransferases"/>
    <property type="match status" value="1"/>
</dbReference>
<organism evidence="8">
    <name type="scientific">mine drainage metagenome</name>
    <dbReference type="NCBI Taxonomy" id="410659"/>
    <lineage>
        <taxon>unclassified sequences</taxon>
        <taxon>metagenomes</taxon>
        <taxon>ecological metagenomes</taxon>
    </lineage>
</organism>
<keyword evidence="6" id="KW-0694">RNA-binding</keyword>
<dbReference type="PANTHER" id="PTHR10631:SF3">
    <property type="entry name" value="TRNA (GUANINE(26)-N(2))-DIMETHYLTRANSFERASE"/>
    <property type="match status" value="1"/>
</dbReference>
<dbReference type="PANTHER" id="PTHR10631">
    <property type="entry name" value="N 2 ,N 2 -DIMETHYLGUANOSINE TRNA METHYLTRANSFERASE"/>
    <property type="match status" value="1"/>
</dbReference>
<evidence type="ECO:0000256" key="3">
    <source>
        <dbReference type="ARBA" id="ARBA00022679"/>
    </source>
</evidence>
<dbReference type="Gene3D" id="3.40.50.150">
    <property type="entry name" value="Vaccinia Virus protein VP39"/>
    <property type="match status" value="1"/>
</dbReference>
<keyword evidence="4" id="KW-0949">S-adenosyl-L-methionine</keyword>
<dbReference type="Pfam" id="PF02005">
    <property type="entry name" value="TRM"/>
    <property type="match status" value="2"/>
</dbReference>
<name>T1BHW9_9ZZZZ</name>
<sequence length="339" mass="36251">NPAMALDRDIGVAFANALADRRDASMRGWEMLSATGVRGLRMAKESGLFSFLLQTEVHPEAAAVLEVNAESFRARGVLARAGDAREVPPEAPFDYVDLDPYGTPVPFLATALGALVPGGILAVTATDMMVLAGVQPKVCTLRYGARPVRGRLGPEGGLRILIKHLAELARARGRVLRPLLGYLHDHHVRAYVEISPQLPTTGPDPISMIDPTSWKGPSLGSSGPVGPMWVGPLFDAALVRSLRAPAHAERPREIAAFLARLTEEVEVDRPFYYECNELARALGLARPPSYAAMHDGLIGEGARCARTHARSGAFRSDAPRALVERVAAQAGARPPGPSD</sequence>
<keyword evidence="5" id="KW-0819">tRNA processing</keyword>
<reference evidence="8" key="1">
    <citation type="submission" date="2013-08" db="EMBL/GenBank/DDBJ databases">
        <authorList>
            <person name="Mendez C."/>
            <person name="Richter M."/>
            <person name="Ferrer M."/>
            <person name="Sanchez J."/>
        </authorList>
    </citation>
    <scope>NUCLEOTIDE SEQUENCE</scope>
</reference>
<evidence type="ECO:0000256" key="2">
    <source>
        <dbReference type="ARBA" id="ARBA00022603"/>
    </source>
</evidence>
<dbReference type="Gene3D" id="3.30.56.70">
    <property type="entry name" value="N2,N2-dimethylguanosine tRNA methyltransferase, C-terminal domain"/>
    <property type="match status" value="1"/>
</dbReference>
<dbReference type="EMBL" id="AUZY01006913">
    <property type="protein sequence ID" value="EQD52704.1"/>
    <property type="molecule type" value="Genomic_DNA"/>
</dbReference>
<proteinExistence type="predicted"/>
<dbReference type="GO" id="GO:0160104">
    <property type="term" value="F:tRNA (guanine(26)-N2)-dimethyltransferase activity"/>
    <property type="evidence" value="ECO:0007669"/>
    <property type="project" value="UniProtKB-EC"/>
</dbReference>
<evidence type="ECO:0000256" key="5">
    <source>
        <dbReference type="ARBA" id="ARBA00022694"/>
    </source>
</evidence>
<dbReference type="InterPro" id="IPR029063">
    <property type="entry name" value="SAM-dependent_MTases_sf"/>
</dbReference>
<comment type="caution">
    <text evidence="8">The sequence shown here is derived from an EMBL/GenBank/DDBJ whole genome shotgun (WGS) entry which is preliminary data.</text>
</comment>
<protein>
    <recommendedName>
        <fullName evidence="7">tRNA (guanine(26)-N(2))-dimethyltransferase</fullName>
        <ecNumber evidence="7">2.1.1.216</ecNumber>
    </recommendedName>
</protein>